<evidence type="ECO:0000259" key="3">
    <source>
        <dbReference type="Pfam" id="PF20990"/>
    </source>
</evidence>
<dbReference type="InterPro" id="IPR018702">
    <property type="entry name" value="DUF2207"/>
</dbReference>
<dbReference type="EMBL" id="CYZU01000041">
    <property type="protein sequence ID" value="CUO89203.1"/>
    <property type="molecule type" value="Genomic_DNA"/>
</dbReference>
<evidence type="ECO:0000313" key="5">
    <source>
        <dbReference type="Proteomes" id="UP000095544"/>
    </source>
</evidence>
<feature type="transmembrane region" description="Helical" evidence="1">
    <location>
        <begin position="431"/>
        <end position="453"/>
    </location>
</feature>
<dbReference type="RefSeq" id="WP_242857632.1">
    <property type="nucleotide sequence ID" value="NZ_CYZU01000041.1"/>
</dbReference>
<reference evidence="4 5" key="1">
    <citation type="submission" date="2015-09" db="EMBL/GenBank/DDBJ databases">
        <authorList>
            <consortium name="Pathogen Informatics"/>
        </authorList>
    </citation>
    <scope>NUCLEOTIDE SEQUENCE [LARGE SCALE GENOMIC DNA]</scope>
    <source>
        <strain evidence="4 5">2789STDY5834876</strain>
    </source>
</reference>
<dbReference type="Proteomes" id="UP000095544">
    <property type="component" value="Unassembled WGS sequence"/>
</dbReference>
<feature type="domain" description="Predicted membrane protein YciQ-like C-terminal" evidence="3">
    <location>
        <begin position="283"/>
        <end position="578"/>
    </location>
</feature>
<keyword evidence="1" id="KW-0472">Membrane</keyword>
<evidence type="ECO:0000256" key="1">
    <source>
        <dbReference type="SAM" id="Phobius"/>
    </source>
</evidence>
<feature type="transmembrane region" description="Helical" evidence="1">
    <location>
        <begin position="249"/>
        <end position="270"/>
    </location>
</feature>
<gene>
    <name evidence="4" type="ORF">ERS852491_03635</name>
</gene>
<feature type="transmembrane region" description="Helical" evidence="1">
    <location>
        <begin position="465"/>
        <end position="485"/>
    </location>
</feature>
<feature type="transmembrane region" description="Helical" evidence="1">
    <location>
        <begin position="400"/>
        <end position="425"/>
    </location>
</feature>
<dbReference type="InterPro" id="IPR048389">
    <property type="entry name" value="YciQ-like_C"/>
</dbReference>
<feature type="domain" description="DUF2207" evidence="2">
    <location>
        <begin position="49"/>
        <end position="196"/>
    </location>
</feature>
<keyword evidence="1" id="KW-0812">Transmembrane</keyword>
<dbReference type="Pfam" id="PF09972">
    <property type="entry name" value="DUF2207"/>
    <property type="match status" value="1"/>
</dbReference>
<sequence length="656" mass="73762">MKKFSGRTAAIIIWAVVWVFFMFGSGIVERVVNPEVELKEDRNMTTQYFNTDIEVGENQSYKVTEQIGVDFLTPRHGIYRYIPVKGSVLTKVGGNFQGVPYNARMTELESGEETEVDSESGSKVIRFGSEDAYLTGRKEYRFSYTVTPRFQENAYQNAYYNVFPTQWQNSIPAGSRFTITFPKEFPHDILEFYYGTHGENKNAAAILDLSWKGNTVTGILKKDLELGEGITFFAPMEAGYFTGVGQLIFLPWLLLLPAVILLLLIVFLFVRFGRDEPIIPSIQYQPPDNLDSAAVGYIIDGSVEDKDLLSLIIYWADKGFLSIKEIPDHGLSLFKLKELPEDAPSYQFCIFNKLFEYREIRKISDLQYKFSGTLEMAKKQLKNYFQKQGQDMIYTRESKIARAAAIVCCTLPLAWFMLLTSIYSYTSGGRIFVQVLLWIMLLVGTLVFCGDIDTWYARTDTSRKLTAGGTLAVCFLSTAVYAGSYVMRVFQYEVFNYIWVLVPVLAATGVMIGLAGFMKRRTSQCIEWMGRLAGLRDFIETAELERMNELAKTNPEWFYHIIPYAYVFGLSDVFAKKLKGLSVPAPEWFSPYHSYSFFDYYMFNRLMMSSLNKTASTLTVSKPVQSGGSGGSFGGGGFGGGGFSGGGFGGGGGGSW</sequence>
<accession>A0A174IPA6</accession>
<name>A0A174IPA6_9FIRM</name>
<protein>
    <submittedName>
        <fullName evidence="4">Predicted membrane protein (DUF2207)</fullName>
    </submittedName>
</protein>
<dbReference type="Pfam" id="PF20990">
    <property type="entry name" value="DUF2207_C"/>
    <property type="match status" value="1"/>
</dbReference>
<proteinExistence type="predicted"/>
<dbReference type="AlphaFoldDB" id="A0A174IPA6"/>
<evidence type="ECO:0000259" key="2">
    <source>
        <dbReference type="Pfam" id="PF09972"/>
    </source>
</evidence>
<feature type="transmembrane region" description="Helical" evidence="1">
    <location>
        <begin position="497"/>
        <end position="517"/>
    </location>
</feature>
<dbReference type="STRING" id="39482.ERS852491_03635"/>
<organism evidence="4 5">
    <name type="scientific">Faecalicatena contorta</name>
    <dbReference type="NCBI Taxonomy" id="39482"/>
    <lineage>
        <taxon>Bacteria</taxon>
        <taxon>Bacillati</taxon>
        <taxon>Bacillota</taxon>
        <taxon>Clostridia</taxon>
        <taxon>Lachnospirales</taxon>
        <taxon>Lachnospiraceae</taxon>
        <taxon>Faecalicatena</taxon>
    </lineage>
</organism>
<evidence type="ECO:0000313" key="4">
    <source>
        <dbReference type="EMBL" id="CUO89203.1"/>
    </source>
</evidence>
<keyword evidence="1" id="KW-1133">Transmembrane helix</keyword>